<evidence type="ECO:0000313" key="1">
    <source>
        <dbReference type="EMBL" id="BAB99350.1"/>
    </source>
</evidence>
<dbReference type="HOGENOM" id="CLU_1127595_0_0_11"/>
<dbReference type="BioCyc" id="CORYNE:G18NG-11549-MONOMER"/>
<dbReference type="Proteomes" id="UP000000582">
    <property type="component" value="Chromosome"/>
</dbReference>
<dbReference type="EMBL" id="BA000036">
    <property type="protein sequence ID" value="BAB99350.1"/>
    <property type="molecule type" value="Genomic_DNA"/>
</dbReference>
<name>Q8NP64_CORGL</name>
<gene>
    <name evidence="1" type="ordered locus">Cgl1957</name>
</gene>
<accession>Q8NP64</accession>
<proteinExistence type="predicted"/>
<keyword evidence="2" id="KW-1185">Reference proteome</keyword>
<accession>Q6M475</accession>
<dbReference type="AlphaFoldDB" id="Q8NP64"/>
<protein>
    <submittedName>
        <fullName evidence="1">Uncharacterized protein</fullName>
    </submittedName>
</protein>
<dbReference type="STRING" id="196627.cg2146"/>
<evidence type="ECO:0000313" key="2">
    <source>
        <dbReference type="Proteomes" id="UP000000582"/>
    </source>
</evidence>
<sequence length="246" mass="28104">MCQWSIFVNLLKSYKRSARNMNFDPVGKWVAANIRCDVDESPVTRDEVLGICMKLRSGKPKLEYRISGSVEDFGEESTRFSFRCNPQTGAQHKVTTYANGESRESFDTPKLTSEGWFESDQFIIRPRGAPGLMVMWKDFVMHELYSPPPPNGFSMTMHNLRYLKITQDLTDEDAGWGLFVDLETDCALYYCQYVEEHTMFKETVVSSVHVLFSGETSFHEFERNDVGELTRVDSSALEDGHDGDPS</sequence>
<dbReference type="KEGG" id="cgb:cg2146"/>
<dbReference type="KEGG" id="cgl:Cgl1957"/>
<organism evidence="1 2">
    <name type="scientific">Corynebacterium glutamicum (strain ATCC 13032 / DSM 20300 / JCM 1318 / BCRC 11384 / CCUG 27702 / LMG 3730 / NBRC 12168 / NCIMB 10025 / NRRL B-2784 / 534)</name>
    <dbReference type="NCBI Taxonomy" id="196627"/>
    <lineage>
        <taxon>Bacteria</taxon>
        <taxon>Bacillati</taxon>
        <taxon>Actinomycetota</taxon>
        <taxon>Actinomycetes</taxon>
        <taxon>Mycobacteriales</taxon>
        <taxon>Corynebacteriaceae</taxon>
        <taxon>Corynebacterium</taxon>
    </lineage>
</organism>
<reference evidence="2" key="1">
    <citation type="journal article" date="2003" name="Appl. Microbiol. Biotechnol.">
        <title>The Corynebacterium glutamicum genome: features and impacts on biotechnological processes.</title>
        <authorList>
            <person name="Ikeda M."/>
            <person name="Nakagawa S."/>
        </authorList>
    </citation>
    <scope>NUCLEOTIDE SEQUENCE [LARGE SCALE GENOMIC DNA]</scope>
    <source>
        <strain evidence="2">ATCC 13032 / DSM 20300 / BCRC 11384 / JCM 1318 / LMG 3730 / NCIMB 10025</strain>
    </source>
</reference>
<dbReference type="OrthoDB" id="9834529at2"/>